<evidence type="ECO:0000313" key="4">
    <source>
        <dbReference type="Proteomes" id="UP001396334"/>
    </source>
</evidence>
<reference evidence="3 4" key="1">
    <citation type="journal article" date="2024" name="G3 (Bethesda)">
        <title>Genome assembly of Hibiscus sabdariffa L. provides insights into metabolisms of medicinal natural products.</title>
        <authorList>
            <person name="Kim T."/>
        </authorList>
    </citation>
    <scope>NUCLEOTIDE SEQUENCE [LARGE SCALE GENOMIC DNA]</scope>
    <source>
        <strain evidence="3">TK-2024</strain>
        <tissue evidence="3">Old leaves</tissue>
    </source>
</reference>
<keyword evidence="1" id="KW-0479">Metal-binding</keyword>
<keyword evidence="1" id="KW-0004">4Fe-4S</keyword>
<dbReference type="PANTHER" id="PTHR10949">
    <property type="entry name" value="LIPOYL SYNTHASE"/>
    <property type="match status" value="1"/>
</dbReference>
<sequence>MDSDTINGSYPSGMGPFTGRVPNVKKLEWLKQKAPQGQRFDDVKQPLSRLKHNTVCEEVQCLKNWRGHCNNNNNGAWDTCTQGFRFCVVKINRNLPSPDPIEPKNTTQAIAS</sequence>
<evidence type="ECO:0000256" key="1">
    <source>
        <dbReference type="ARBA" id="ARBA00022485"/>
    </source>
</evidence>
<dbReference type="Pfam" id="PF16881">
    <property type="entry name" value="LIAS_N"/>
    <property type="match status" value="1"/>
</dbReference>
<keyword evidence="1" id="KW-0411">Iron-sulfur</keyword>
<dbReference type="InterPro" id="IPR031691">
    <property type="entry name" value="LIAS_N"/>
</dbReference>
<protein>
    <recommendedName>
        <fullName evidence="2">Lipoyl synthase N-terminal domain-containing protein</fullName>
    </recommendedName>
</protein>
<evidence type="ECO:0000259" key="2">
    <source>
        <dbReference type="Pfam" id="PF16881"/>
    </source>
</evidence>
<dbReference type="Proteomes" id="UP001396334">
    <property type="component" value="Unassembled WGS sequence"/>
</dbReference>
<accession>A0ABR2R0L9</accession>
<dbReference type="EMBL" id="JBBPBN010000029">
    <property type="protein sequence ID" value="KAK9006324.1"/>
    <property type="molecule type" value="Genomic_DNA"/>
</dbReference>
<feature type="domain" description="Lipoyl synthase N-terminal" evidence="2">
    <location>
        <begin position="28"/>
        <end position="61"/>
    </location>
</feature>
<proteinExistence type="predicted"/>
<gene>
    <name evidence="3" type="ORF">V6N11_035366</name>
</gene>
<evidence type="ECO:0000313" key="3">
    <source>
        <dbReference type="EMBL" id="KAK9006324.1"/>
    </source>
</evidence>
<dbReference type="PANTHER" id="PTHR10949:SF38">
    <property type="entry name" value="LIPOYL SYNTHASE, CHLOROPLASTIC"/>
    <property type="match status" value="1"/>
</dbReference>
<keyword evidence="4" id="KW-1185">Reference proteome</keyword>
<comment type="caution">
    <text evidence="3">The sequence shown here is derived from an EMBL/GenBank/DDBJ whole genome shotgun (WGS) entry which is preliminary data.</text>
</comment>
<dbReference type="InterPro" id="IPR003698">
    <property type="entry name" value="Lipoyl_synth"/>
</dbReference>
<organism evidence="3 4">
    <name type="scientific">Hibiscus sabdariffa</name>
    <name type="common">roselle</name>
    <dbReference type="NCBI Taxonomy" id="183260"/>
    <lineage>
        <taxon>Eukaryota</taxon>
        <taxon>Viridiplantae</taxon>
        <taxon>Streptophyta</taxon>
        <taxon>Embryophyta</taxon>
        <taxon>Tracheophyta</taxon>
        <taxon>Spermatophyta</taxon>
        <taxon>Magnoliopsida</taxon>
        <taxon>eudicotyledons</taxon>
        <taxon>Gunneridae</taxon>
        <taxon>Pentapetalae</taxon>
        <taxon>rosids</taxon>
        <taxon>malvids</taxon>
        <taxon>Malvales</taxon>
        <taxon>Malvaceae</taxon>
        <taxon>Malvoideae</taxon>
        <taxon>Hibiscus</taxon>
    </lineage>
</organism>
<name>A0ABR2R0L9_9ROSI</name>
<keyword evidence="1" id="KW-0408">Iron</keyword>